<dbReference type="EMBL" id="JACERK010000009">
    <property type="protein sequence ID" value="MBA5233883.1"/>
    <property type="molecule type" value="Genomic_DNA"/>
</dbReference>
<protein>
    <submittedName>
        <fullName evidence="1">Glycosyltransferase</fullName>
    </submittedName>
</protein>
<keyword evidence="2" id="KW-1185">Reference proteome</keyword>
<dbReference type="SUPFAM" id="SSF53448">
    <property type="entry name" value="Nucleotide-diphospho-sugar transferases"/>
    <property type="match status" value="1"/>
</dbReference>
<dbReference type="RefSeq" id="WP_181830141.1">
    <property type="nucleotide sequence ID" value="NZ_CP104757.1"/>
</dbReference>
<dbReference type="Proteomes" id="UP000530038">
    <property type="component" value="Unassembled WGS sequence"/>
</dbReference>
<proteinExistence type="predicted"/>
<evidence type="ECO:0000313" key="1">
    <source>
        <dbReference type="EMBL" id="MBA5233883.1"/>
    </source>
</evidence>
<accession>A0ABR5ZH21</accession>
<organism evidence="1 2">
    <name type="scientific">Pectobacterium aroidearum</name>
    <dbReference type="NCBI Taxonomy" id="1201031"/>
    <lineage>
        <taxon>Bacteria</taxon>
        <taxon>Pseudomonadati</taxon>
        <taxon>Pseudomonadota</taxon>
        <taxon>Gammaproteobacteria</taxon>
        <taxon>Enterobacterales</taxon>
        <taxon>Pectobacteriaceae</taxon>
        <taxon>Pectobacterium</taxon>
    </lineage>
</organism>
<evidence type="ECO:0000313" key="2">
    <source>
        <dbReference type="Proteomes" id="UP000530038"/>
    </source>
</evidence>
<reference evidence="1 2" key="1">
    <citation type="submission" date="2020-07" db="EMBL/GenBank/DDBJ databases">
        <title>Characterization of Pectobacterium aroidearum strains causing soft rot on Amorphophallus konjac.</title>
        <authorList>
            <person name="Xie H."/>
        </authorList>
    </citation>
    <scope>NUCLEOTIDE SEQUENCE [LARGE SCALE GENOMIC DNA]</scope>
    <source>
        <strain evidence="1 2">MY10</strain>
    </source>
</reference>
<comment type="caution">
    <text evidence="1">The sequence shown here is derived from an EMBL/GenBank/DDBJ whole genome shotgun (WGS) entry which is preliminary data.</text>
</comment>
<name>A0ABR5ZH21_9GAMM</name>
<gene>
    <name evidence="1" type="ORF">H2Y56_17480</name>
</gene>
<dbReference type="Gene3D" id="3.90.550.10">
    <property type="entry name" value="Spore Coat Polysaccharide Biosynthesis Protein SpsA, Chain A"/>
    <property type="match status" value="1"/>
</dbReference>
<dbReference type="InterPro" id="IPR029044">
    <property type="entry name" value="Nucleotide-diphossugar_trans"/>
</dbReference>
<sequence length="304" mass="35700">MKIASVVITYNSALTNSETLTSLLECQKENINVTLLIWHNGPNILGKEDIKNFLIACKEKDINVKIYQDIRNIALSKVYNFFIKSEEFDFITLLDQDSILPKDYYTKIYSHLSADIVAPIIFAEKNGTLIQTDPHFYGDVNIMIPEGKVKMKIDSIMSGLAISRKGIEKIIHYRNYIFEERLAFYGIDSDLFRTINIMQEKGFALEIYCENQIHHSFSMFDTKEKKNSFRVMEMSYFQSFIRNEYQKKSKASTLFIYIRDFLRRKIKFEVAKKLIIFTKDSTHPRSKINIEVDIRPTDHYIKTR</sequence>